<dbReference type="Proteomes" id="UP000199034">
    <property type="component" value="Unassembled WGS sequence"/>
</dbReference>
<keyword evidence="2" id="KW-1185">Reference proteome</keyword>
<dbReference type="RefSeq" id="WP_090851206.1">
    <property type="nucleotide sequence ID" value="NZ_FMZM01000002.1"/>
</dbReference>
<dbReference type="EMBL" id="FMZM01000002">
    <property type="protein sequence ID" value="SDC39216.1"/>
    <property type="molecule type" value="Genomic_DNA"/>
</dbReference>
<protein>
    <submittedName>
        <fullName evidence="1">Uncharacterized protein</fullName>
    </submittedName>
</protein>
<dbReference type="AlphaFoldDB" id="A0A1G6L9J3"/>
<dbReference type="STRING" id="1045774.SAMN05421872_102145"/>
<reference evidence="1 2" key="1">
    <citation type="submission" date="2016-10" db="EMBL/GenBank/DDBJ databases">
        <authorList>
            <person name="de Groot N.N."/>
        </authorList>
    </citation>
    <scope>NUCLEOTIDE SEQUENCE [LARGE SCALE GENOMIC DNA]</scope>
    <source>
        <strain evidence="1 2">CGMCC 4.6858</strain>
    </source>
</reference>
<evidence type="ECO:0000313" key="2">
    <source>
        <dbReference type="Proteomes" id="UP000199034"/>
    </source>
</evidence>
<proteinExistence type="predicted"/>
<evidence type="ECO:0000313" key="1">
    <source>
        <dbReference type="EMBL" id="SDC39216.1"/>
    </source>
</evidence>
<dbReference type="OrthoDB" id="4868979at2"/>
<organism evidence="1 2">
    <name type="scientific">Nocardioides lianchengensis</name>
    <dbReference type="NCBI Taxonomy" id="1045774"/>
    <lineage>
        <taxon>Bacteria</taxon>
        <taxon>Bacillati</taxon>
        <taxon>Actinomycetota</taxon>
        <taxon>Actinomycetes</taxon>
        <taxon>Propionibacteriales</taxon>
        <taxon>Nocardioidaceae</taxon>
        <taxon>Nocardioides</taxon>
    </lineage>
</organism>
<sequence>MTTSPGAKRRHLASSPFKPDPEPVIEEFTVGDRVSHDSYGLGRVTAVHASGVTVDFGDQTLHIRSPFTGMSPL</sequence>
<gene>
    <name evidence="1" type="ORF">SAMN05421872_102145</name>
</gene>
<accession>A0A1G6L9J3</accession>
<name>A0A1G6L9J3_9ACTN</name>